<keyword evidence="1" id="KW-0472">Membrane</keyword>
<dbReference type="RefSeq" id="YP_009482647.1">
    <property type="nucleotide sequence ID" value="NC_037666.1"/>
</dbReference>
<evidence type="ECO:0000313" key="3">
    <source>
        <dbReference type="EMBL" id="AVK76644.1"/>
    </source>
</evidence>
<protein>
    <submittedName>
        <fullName evidence="3">F-box domain containing protein</fullName>
    </submittedName>
</protein>
<dbReference type="Proteomes" id="UP000249287">
    <property type="component" value="Segment"/>
</dbReference>
<reference evidence="3" key="1">
    <citation type="journal article" date="2018" name="Nat. Commun.">
        <title>Diversity and evolution of the emerging Pandoraviridae family.</title>
        <authorList>
            <person name="Legendre M."/>
            <person name="Fabre E."/>
            <person name="Poirot O."/>
            <person name="Jeudy S."/>
            <person name="Lartigue A."/>
            <person name="Alempic J.M."/>
            <person name="Beucher L."/>
            <person name="Philippe N."/>
            <person name="Bertaux L."/>
            <person name="Christo-Foroux E."/>
            <person name="Labadie K."/>
            <person name="Coute Y."/>
            <person name="Abergel C."/>
            <person name="Claverie J.M."/>
        </authorList>
    </citation>
    <scope>NUCLEOTIDE SEQUENCE [LARGE SCALE GENOMIC DNA]</scope>
    <source>
        <strain evidence="3">Neocaledonia</strain>
    </source>
</reference>
<dbReference type="InterPro" id="IPR052050">
    <property type="entry name" value="SecEffector_AnkRepeat"/>
</dbReference>
<proteinExistence type="predicted"/>
<keyword evidence="1" id="KW-0812">Transmembrane</keyword>
<dbReference type="PANTHER" id="PTHR46586">
    <property type="entry name" value="ANKYRIN REPEAT-CONTAINING PROTEIN"/>
    <property type="match status" value="1"/>
</dbReference>
<dbReference type="InterPro" id="IPR036770">
    <property type="entry name" value="Ankyrin_rpt-contain_sf"/>
</dbReference>
<accession>A0A2U7UDX9</accession>
<sequence length="464" mass="50862">MQQTDEPICNRIDDTTTTDPVQPAAIARLPDEVLAHILRWLPCAERTAAAQVDRRWRALAEDVRLLGLPQCVFDLADEEEIAKFHATLSADVDGVNGKTARHTYIHASHCPCHYNRLVDAAVHGRHDLVGSLVRGCAPKYKAACLVAASRGHHRVVAALLRANRSAFPDYNVAECAARAGHIKVIERVVNFSRSKTWPLCKWAARAGQLDTLIYLREHGAPWDRRTFKAAAKSGRLDLFCYMHENGCRHDWSVVRAAAARGHAHIVDYALGQGFKYDRESCDRVAALGNHLDVLLVARTHGYAWTPDVCSGAAEGGHLDLIKRAHADGSPWDGHTCSEAARRGRLDILAFAVENGCPMGEYTAWSACEGGHLDCLVYAHQHGAALTNYICWIAARHGHRDCMDYVHAQGFCQRSCRDFFPPPKGALSGVASAASTVGSAATFAACLGLVCAVEIVSLFRPRRPW</sequence>
<organism evidence="3">
    <name type="scientific">Pandoravirus neocaledonia</name>
    <dbReference type="NCBI Taxonomy" id="2107708"/>
    <lineage>
        <taxon>Viruses</taxon>
        <taxon>Pandoravirus</taxon>
    </lineage>
</organism>
<gene>
    <name evidence="3" type="ORF">pneo_cds_1037</name>
</gene>
<evidence type="ECO:0000259" key="2">
    <source>
        <dbReference type="PROSITE" id="PS50181"/>
    </source>
</evidence>
<dbReference type="SUPFAM" id="SSF48403">
    <property type="entry name" value="Ankyrin repeat"/>
    <property type="match status" value="1"/>
</dbReference>
<dbReference type="Gene3D" id="1.25.40.20">
    <property type="entry name" value="Ankyrin repeat-containing domain"/>
    <property type="match status" value="1"/>
</dbReference>
<dbReference type="SUPFAM" id="SSF81383">
    <property type="entry name" value="F-box domain"/>
    <property type="match status" value="1"/>
</dbReference>
<name>A0A2U7UDX9_9VIRU</name>
<dbReference type="EMBL" id="MG011690">
    <property type="protein sequence ID" value="AVK76644.1"/>
    <property type="molecule type" value="Genomic_DNA"/>
</dbReference>
<feature type="domain" description="F-box" evidence="2">
    <location>
        <begin position="23"/>
        <end position="62"/>
    </location>
</feature>
<dbReference type="GeneID" id="36843357"/>
<dbReference type="Pfam" id="PF12937">
    <property type="entry name" value="F-box-like"/>
    <property type="match status" value="1"/>
</dbReference>
<dbReference type="InterPro" id="IPR036047">
    <property type="entry name" value="F-box-like_dom_sf"/>
</dbReference>
<evidence type="ECO:0000256" key="1">
    <source>
        <dbReference type="SAM" id="Phobius"/>
    </source>
</evidence>
<dbReference type="KEGG" id="vg:36843357"/>
<dbReference type="PANTHER" id="PTHR46586:SF3">
    <property type="entry name" value="ANKYRIN REPEAT-CONTAINING PROTEIN"/>
    <property type="match status" value="1"/>
</dbReference>
<feature type="transmembrane region" description="Helical" evidence="1">
    <location>
        <begin position="436"/>
        <end position="458"/>
    </location>
</feature>
<dbReference type="InterPro" id="IPR001810">
    <property type="entry name" value="F-box_dom"/>
</dbReference>
<dbReference type="Gene3D" id="1.20.1280.50">
    <property type="match status" value="1"/>
</dbReference>
<dbReference type="PROSITE" id="PS50181">
    <property type="entry name" value="FBOX"/>
    <property type="match status" value="1"/>
</dbReference>
<keyword evidence="1" id="KW-1133">Transmembrane helix</keyword>